<evidence type="ECO:0000256" key="1">
    <source>
        <dbReference type="SAM" id="Phobius"/>
    </source>
</evidence>
<keyword evidence="1" id="KW-1133">Transmembrane helix</keyword>
<reference evidence="2 3" key="1">
    <citation type="submission" date="2021-06" db="EMBL/GenBank/DDBJ databases">
        <authorList>
            <person name="Palmer J.M."/>
        </authorList>
    </citation>
    <scope>NUCLEOTIDE SEQUENCE [LARGE SCALE GENOMIC DNA]</scope>
    <source>
        <strain evidence="2 3">GA_2019</strain>
        <tissue evidence="2">Muscle</tissue>
    </source>
</reference>
<organism evidence="2 3">
    <name type="scientific">Goodea atripinnis</name>
    <dbReference type="NCBI Taxonomy" id="208336"/>
    <lineage>
        <taxon>Eukaryota</taxon>
        <taxon>Metazoa</taxon>
        <taxon>Chordata</taxon>
        <taxon>Craniata</taxon>
        <taxon>Vertebrata</taxon>
        <taxon>Euteleostomi</taxon>
        <taxon>Actinopterygii</taxon>
        <taxon>Neopterygii</taxon>
        <taxon>Teleostei</taxon>
        <taxon>Neoteleostei</taxon>
        <taxon>Acanthomorphata</taxon>
        <taxon>Ovalentaria</taxon>
        <taxon>Atherinomorphae</taxon>
        <taxon>Cyprinodontiformes</taxon>
        <taxon>Goodeidae</taxon>
        <taxon>Goodea</taxon>
    </lineage>
</organism>
<gene>
    <name evidence="2" type="ORF">GOODEAATRI_001496</name>
</gene>
<evidence type="ECO:0000313" key="3">
    <source>
        <dbReference type="Proteomes" id="UP001476798"/>
    </source>
</evidence>
<comment type="caution">
    <text evidence="2">The sequence shown here is derived from an EMBL/GenBank/DDBJ whole genome shotgun (WGS) entry which is preliminary data.</text>
</comment>
<sequence>MCLNTRNMFSKDIRYMVMFTVYTCSLIKFSVCGGHLMQMQLIFYNDRVYMRCLGIIKRKHGAPGSAGVHERLEKMSLFPVGHKSQVLPRLFNLISLLLKSLTSSC</sequence>
<keyword evidence="1" id="KW-0812">Transmembrane</keyword>
<proteinExistence type="predicted"/>
<protein>
    <submittedName>
        <fullName evidence="2">Uncharacterized protein</fullName>
    </submittedName>
</protein>
<feature type="transmembrane region" description="Helical" evidence="1">
    <location>
        <begin position="15"/>
        <end position="37"/>
    </location>
</feature>
<dbReference type="EMBL" id="JAHRIO010080010">
    <property type="protein sequence ID" value="MEQ2183784.1"/>
    <property type="molecule type" value="Genomic_DNA"/>
</dbReference>
<name>A0ABV0PJX9_9TELE</name>
<evidence type="ECO:0000313" key="2">
    <source>
        <dbReference type="EMBL" id="MEQ2183784.1"/>
    </source>
</evidence>
<keyword evidence="3" id="KW-1185">Reference proteome</keyword>
<dbReference type="Proteomes" id="UP001476798">
    <property type="component" value="Unassembled WGS sequence"/>
</dbReference>
<accession>A0ABV0PJX9</accession>
<keyword evidence="1" id="KW-0472">Membrane</keyword>